<evidence type="ECO:0000256" key="1">
    <source>
        <dbReference type="SAM" id="Phobius"/>
    </source>
</evidence>
<dbReference type="InterPro" id="IPR019182">
    <property type="entry name" value="Cytochrome_b-c1_su10_fun"/>
</dbReference>
<dbReference type="Pfam" id="PF09796">
    <property type="entry name" value="QCR10"/>
    <property type="match status" value="1"/>
</dbReference>
<dbReference type="PANTHER" id="PTHR28254">
    <property type="entry name" value="CYTOCHROME B-C1 COMPLEX SUBUNIT 10"/>
    <property type="match status" value="1"/>
</dbReference>
<dbReference type="GO" id="GO:0006122">
    <property type="term" value="P:mitochondrial electron transport, ubiquinol to cytochrome c"/>
    <property type="evidence" value="ECO:0007669"/>
    <property type="project" value="InterPro"/>
</dbReference>
<gene>
    <name evidence="2" type="ORF">CNBG_4616</name>
</gene>
<reference evidence="2 3" key="1">
    <citation type="journal article" date="2011" name="MBio">
        <title>Genome variation in Cryptococcus gattii, an emerging pathogen of immunocompetent hosts.</title>
        <authorList>
            <person name="D'Souza C.A."/>
            <person name="Kronstad J.W."/>
            <person name="Taylor G."/>
            <person name="Warren R."/>
            <person name="Yuen M."/>
            <person name="Hu G."/>
            <person name="Jung W.H."/>
            <person name="Sham A."/>
            <person name="Kidd S.E."/>
            <person name="Tangen K."/>
            <person name="Lee N."/>
            <person name="Zeilmaker T."/>
            <person name="Sawkins J."/>
            <person name="McVicker G."/>
            <person name="Shah S."/>
            <person name="Gnerre S."/>
            <person name="Griggs A."/>
            <person name="Zeng Q."/>
            <person name="Bartlett K."/>
            <person name="Li W."/>
            <person name="Wang X."/>
            <person name="Heitman J."/>
            <person name="Stajich J.E."/>
            <person name="Fraser J.A."/>
            <person name="Meyer W."/>
            <person name="Carter D."/>
            <person name="Schein J."/>
            <person name="Krzywinski M."/>
            <person name="Kwon-Chung K.J."/>
            <person name="Varma A."/>
            <person name="Wang J."/>
            <person name="Brunham R."/>
            <person name="Fyfe M."/>
            <person name="Ouellette B.F."/>
            <person name="Siddiqui A."/>
            <person name="Marra M."/>
            <person name="Jones S."/>
            <person name="Holt R."/>
            <person name="Birren B.W."/>
            <person name="Galagan J.E."/>
            <person name="Cuomo C.A."/>
        </authorList>
    </citation>
    <scope>NUCLEOTIDE SEQUENCE [LARGE SCALE GENOMIC DNA]</scope>
    <source>
        <strain evidence="2 3">R265</strain>
    </source>
</reference>
<keyword evidence="1" id="KW-1133">Transmembrane helix</keyword>
<protein>
    <submittedName>
        <fullName evidence="2">Ubiquinol-cytochrome c reductase subunit 10</fullName>
    </submittedName>
</protein>
<dbReference type="VEuPathDB" id="FungiDB:CNBG_4616"/>
<keyword evidence="1" id="KW-0812">Transmembrane</keyword>
<dbReference type="PANTHER" id="PTHR28254:SF1">
    <property type="entry name" value="CYTOCHROME B-C1 COMPLEX SUBUNIT 10, MITOCHONDRIAL"/>
    <property type="match status" value="1"/>
</dbReference>
<organism evidence="2 3">
    <name type="scientific">Cryptococcus deuterogattii (strain R265)</name>
    <name type="common">Cryptococcus gattii VGII (strain R265)</name>
    <dbReference type="NCBI Taxonomy" id="294750"/>
    <lineage>
        <taxon>Eukaryota</taxon>
        <taxon>Fungi</taxon>
        <taxon>Dikarya</taxon>
        <taxon>Basidiomycota</taxon>
        <taxon>Agaricomycotina</taxon>
        <taxon>Tremellomycetes</taxon>
        <taxon>Tremellales</taxon>
        <taxon>Cryptococcaceae</taxon>
        <taxon>Cryptococcus</taxon>
        <taxon>Cryptococcus gattii species complex</taxon>
    </lineage>
</organism>
<keyword evidence="3" id="KW-1185">Reference proteome</keyword>
<evidence type="ECO:0000313" key="2">
    <source>
        <dbReference type="EMBL" id="KGB78778.1"/>
    </source>
</evidence>
<dbReference type="STRING" id="294750.A0A095EP63"/>
<dbReference type="OrthoDB" id="2391627at2759"/>
<accession>A0A095EP63</accession>
<evidence type="ECO:0000313" key="3">
    <source>
        <dbReference type="Proteomes" id="UP000029445"/>
    </source>
</evidence>
<dbReference type="GO" id="GO:0005739">
    <property type="term" value="C:mitochondrion"/>
    <property type="evidence" value="ECO:0007669"/>
    <property type="project" value="GOC"/>
</dbReference>
<keyword evidence="1" id="KW-0472">Membrane</keyword>
<dbReference type="GeneID" id="88180819"/>
<dbReference type="HOGENOM" id="CLU_152072_2_0_1"/>
<name>A0A095EP63_CRYD2</name>
<reference evidence="2 3" key="2">
    <citation type="journal article" date="2018" name="Proc. Natl. Acad. Sci.">
        <title>RNAi is a critical determinant of centromere evolution in closely related fungi.</title>
        <authorList>
            <person name="Yadav V."/>
            <person name="Sun S."/>
            <person name="Billmyre R.B."/>
            <person name="Thimmappa B.C."/>
            <person name="Shea T."/>
            <person name="Lintner R."/>
            <person name="Bakkeren G."/>
            <person name="Cuomo C.A."/>
            <person name="Heitman J."/>
            <person name="Sanyal K."/>
        </authorList>
    </citation>
    <scope>NUCLEOTIDE SEQUENCE [LARGE SCALE GENOMIC DNA]</scope>
    <source>
        <strain evidence="2 3">R265</strain>
    </source>
</reference>
<dbReference type="KEGG" id="cdeu:CNBG_4616"/>
<feature type="transmembrane region" description="Helical" evidence="1">
    <location>
        <begin position="20"/>
        <end position="42"/>
    </location>
</feature>
<dbReference type="Proteomes" id="UP000029445">
    <property type="component" value="Chromosome 2"/>
</dbReference>
<dbReference type="AlphaFoldDB" id="A0A095EP63"/>
<dbReference type="OMA" id="GNYYEDK"/>
<dbReference type="RefSeq" id="XP_062884499.1">
    <property type="nucleotide sequence ID" value="XM_063028544.1"/>
</dbReference>
<sequence>MPAYIRRTQLGFAGITPERLRYWGPTAAVWGVAAGAAVSFFLSEVPIFQKDVLIKVPVVGTYFKDTTPGSDKPF</sequence>
<dbReference type="EMBL" id="CP025760">
    <property type="protein sequence ID" value="KGB78778.1"/>
    <property type="molecule type" value="Genomic_DNA"/>
</dbReference>
<proteinExistence type="predicted"/>